<keyword evidence="1" id="KW-0732">Signal</keyword>
<dbReference type="Pfam" id="PF13174">
    <property type="entry name" value="TPR_6"/>
    <property type="match status" value="1"/>
</dbReference>
<comment type="caution">
    <text evidence="2">The sequence shown here is derived from an EMBL/GenBank/DDBJ whole genome shotgun (WGS) entry which is preliminary data.</text>
</comment>
<dbReference type="SUPFAM" id="SSF81901">
    <property type="entry name" value="HCP-like"/>
    <property type="match status" value="1"/>
</dbReference>
<dbReference type="PROSITE" id="PS51257">
    <property type="entry name" value="PROKAR_LIPOPROTEIN"/>
    <property type="match status" value="1"/>
</dbReference>
<evidence type="ECO:0000256" key="1">
    <source>
        <dbReference type="SAM" id="SignalP"/>
    </source>
</evidence>
<evidence type="ECO:0000313" key="3">
    <source>
        <dbReference type="Proteomes" id="UP000714380"/>
    </source>
</evidence>
<dbReference type="Proteomes" id="UP000714380">
    <property type="component" value="Unassembled WGS sequence"/>
</dbReference>
<reference evidence="2 3" key="1">
    <citation type="submission" date="2020-12" db="EMBL/GenBank/DDBJ databases">
        <title>Novel Thalassolituus-related marine hydrocarbonoclastic bacteria mediated algae-derived hydrocarbons mineralization in twilight zone of the northern South China Sea.</title>
        <authorList>
            <person name="Dong C."/>
        </authorList>
    </citation>
    <scope>NUCLEOTIDE SEQUENCE [LARGE SCALE GENOMIC DNA]</scope>
    <source>
        <strain evidence="2 3">IMCC1826</strain>
    </source>
</reference>
<feature type="chain" id="PRO_5045640218" evidence="1">
    <location>
        <begin position="21"/>
        <end position="264"/>
    </location>
</feature>
<organism evidence="2 3">
    <name type="scientific">Thalassolituus marinus</name>
    <dbReference type="NCBI Taxonomy" id="671053"/>
    <lineage>
        <taxon>Bacteria</taxon>
        <taxon>Pseudomonadati</taxon>
        <taxon>Pseudomonadota</taxon>
        <taxon>Gammaproteobacteria</taxon>
        <taxon>Oceanospirillales</taxon>
        <taxon>Oceanospirillaceae</taxon>
        <taxon>Thalassolituus</taxon>
    </lineage>
</organism>
<name>A0ABS7ZU49_9GAMM</name>
<dbReference type="Gene3D" id="1.25.40.10">
    <property type="entry name" value="Tetratricopeptide repeat domain"/>
    <property type="match status" value="1"/>
</dbReference>
<proteinExistence type="predicted"/>
<evidence type="ECO:0000313" key="2">
    <source>
        <dbReference type="EMBL" id="MCA6063935.1"/>
    </source>
</evidence>
<gene>
    <name evidence="2" type="ORF">I9W95_09975</name>
</gene>
<dbReference type="InterPro" id="IPR011990">
    <property type="entry name" value="TPR-like_helical_dom_sf"/>
</dbReference>
<feature type="signal peptide" evidence="1">
    <location>
        <begin position="1"/>
        <end position="20"/>
    </location>
</feature>
<dbReference type="InterPro" id="IPR019734">
    <property type="entry name" value="TPR_rpt"/>
</dbReference>
<keyword evidence="3" id="KW-1185">Reference proteome</keyword>
<dbReference type="EMBL" id="JAEDAH010000049">
    <property type="protein sequence ID" value="MCA6063935.1"/>
    <property type="molecule type" value="Genomic_DNA"/>
</dbReference>
<accession>A0ABS7ZU49</accession>
<dbReference type="RefSeq" id="WP_225674420.1">
    <property type="nucleotide sequence ID" value="NZ_JAEDAH010000049.1"/>
</dbReference>
<protein>
    <submittedName>
        <fullName evidence="2">Tetratricopeptide repeat protein</fullName>
    </submittedName>
</protein>
<sequence>MIKALITAVAVIALGGCAAATPLLVAEAGGHQLARYDENIKVRAAAALQDEPDMLTYSVQAISRGKAADAINTYLKGYNASDYSNNMKSLALYQIALVYMNRFNDDRDDQKAREFLELHRKEFPQSRLKPRIDQHIAILDKRAQEPVQLTADQLLKQVDRSKLLKKDTTPFDAELTPMSERAITEGRVADAETVYLILYDNKASSAEMRAKALYQLGLIYMSPYNELGNNKKAMAYFRKIINEFPGTSVSKRSEERISDLINRQ</sequence>